<dbReference type="SUPFAM" id="SSF57997">
    <property type="entry name" value="Tropomyosin"/>
    <property type="match status" value="1"/>
</dbReference>
<dbReference type="Gene3D" id="1.10.287.1490">
    <property type="match status" value="1"/>
</dbReference>
<evidence type="ECO:0000313" key="3">
    <source>
        <dbReference type="EMBL" id="AGS73859.1"/>
    </source>
</evidence>
<dbReference type="EMBL" id="CP006260">
    <property type="protein sequence ID" value="AGS73859.1"/>
    <property type="molecule type" value="Genomic_DNA"/>
</dbReference>
<sequence>MDDGKGPHHPAHWDLGRVGRGKEKPERQQRCPEWQAWVAWLEECLERGGWDSLTQAATVKMTSDYGTELEKARLGIDQSTLSRWLNAVNLPQTNKVRTFVAALNESIARPVSDAELVEGLRLLARARKAVDLPAQRALVQTQKELVETFDGWSGWRAVHERLTGQLEEAKTMVERLKQLQRGFDVADAEARRLSAELAAAQRHVDKLEERLTDVENVLKNWQDRYNQAHAECETARESARDERLLMQDELSTARARAVLAEQERKKARKEVKALREALAKSQLALAMGPLANVFATSLAGARGGAEGNASPTPSAGTSPGPGSTASTEPHDPAAATTADARLGDSGGPTASPSTSSRRTPPSTPAVGGYRSPVPPPPPSAHYGSRPVSVYWESHITLTLLLAVLATSHLAESGTPLKFHGVARACSGGAQGFPRDGCRANRMAGRTGSYSPARAGWTMFSA</sequence>
<dbReference type="RefSeq" id="WP_020945039.1">
    <property type="nucleotide sequence ID" value="NC_022001.1"/>
</dbReference>
<feature type="coiled-coil region" evidence="1">
    <location>
        <begin position="159"/>
        <end position="284"/>
    </location>
</feature>
<reference evidence="3 4" key="1">
    <citation type="submission" date="2012-10" db="EMBL/GenBank/DDBJ databases">
        <title>The complete genome sequence of Streptomyces collinus Tu 365.</title>
        <authorList>
            <person name="Ruckert C."/>
            <person name="Szczepanowski R."/>
            <person name="Goesmann A."/>
            <person name="Pross E.K."/>
            <person name="Musiol E.M."/>
            <person name="Blin K."/>
            <person name="Wohlleben W."/>
            <person name="Puhler A."/>
            <person name="Weber T."/>
            <person name="Kalinowski J."/>
        </authorList>
    </citation>
    <scope>NUCLEOTIDE SEQUENCE [LARGE SCALE GENOMIC DNA]</scope>
    <source>
        <strain evidence="4">DSM 40733 / Tue 365</strain>
        <plasmid evidence="3 4">pSCO1</plasmid>
    </source>
</reference>
<gene>
    <name evidence="3" type="ORF">B446_35503</name>
</gene>
<proteinExistence type="predicted"/>
<feature type="compositionally biased region" description="Low complexity" evidence="2">
    <location>
        <begin position="309"/>
        <end position="340"/>
    </location>
</feature>
<feature type="compositionally biased region" description="Low complexity" evidence="2">
    <location>
        <begin position="347"/>
        <end position="360"/>
    </location>
</feature>
<feature type="region of interest" description="Disordered" evidence="2">
    <location>
        <begin position="1"/>
        <end position="28"/>
    </location>
</feature>
<dbReference type="Proteomes" id="UP000015423">
    <property type="component" value="Plasmid pSCO1"/>
</dbReference>
<organism evidence="3 4">
    <name type="scientific">Streptomyces collinus (strain DSM 40733 / Tue 365)</name>
    <dbReference type="NCBI Taxonomy" id="1214242"/>
    <lineage>
        <taxon>Bacteria</taxon>
        <taxon>Bacillati</taxon>
        <taxon>Actinomycetota</taxon>
        <taxon>Actinomycetes</taxon>
        <taxon>Kitasatosporales</taxon>
        <taxon>Streptomycetaceae</taxon>
        <taxon>Streptomyces</taxon>
    </lineage>
</organism>
<keyword evidence="1" id="KW-0175">Coiled coil</keyword>
<name>S5VF74_STRC3</name>
<keyword evidence="3" id="KW-0614">Plasmid</keyword>
<dbReference type="HOGENOM" id="CLU_593011_0_0_11"/>
<dbReference type="KEGG" id="sci:B446_35503"/>
<protein>
    <submittedName>
        <fullName evidence="3">Uncharacterized protein</fullName>
    </submittedName>
</protein>
<keyword evidence="4" id="KW-1185">Reference proteome</keyword>
<accession>S5VF74</accession>
<evidence type="ECO:0000256" key="2">
    <source>
        <dbReference type="SAM" id="MobiDB-lite"/>
    </source>
</evidence>
<evidence type="ECO:0000313" key="4">
    <source>
        <dbReference type="Proteomes" id="UP000015423"/>
    </source>
</evidence>
<feature type="region of interest" description="Disordered" evidence="2">
    <location>
        <begin position="302"/>
        <end position="381"/>
    </location>
</feature>
<dbReference type="AlphaFoldDB" id="S5VF74"/>
<geneLocation type="plasmid" evidence="3 4">
    <name>pSCO1</name>
</geneLocation>
<evidence type="ECO:0000256" key="1">
    <source>
        <dbReference type="SAM" id="Coils"/>
    </source>
</evidence>
<dbReference type="PATRIC" id="fig|1214242.5.peg.7242"/>